<feature type="domain" description="Thioredoxin-like fold" evidence="1">
    <location>
        <begin position="58"/>
        <end position="118"/>
    </location>
</feature>
<dbReference type="CDD" id="cd03080">
    <property type="entry name" value="GST_N_Metaxin_like"/>
    <property type="match status" value="1"/>
</dbReference>
<dbReference type="Proteomes" id="UP001331761">
    <property type="component" value="Unassembled WGS sequence"/>
</dbReference>
<evidence type="ECO:0000313" key="3">
    <source>
        <dbReference type="Proteomes" id="UP001331761"/>
    </source>
</evidence>
<dbReference type="InterPro" id="IPR050931">
    <property type="entry name" value="Mito_Protein_Transport_Metaxin"/>
</dbReference>
<dbReference type="Pfam" id="PF17172">
    <property type="entry name" value="GST_N_4"/>
    <property type="match status" value="1"/>
</dbReference>
<evidence type="ECO:0000259" key="1">
    <source>
        <dbReference type="Pfam" id="PF17172"/>
    </source>
</evidence>
<comment type="caution">
    <text evidence="2">The sequence shown here is derived from an EMBL/GenBank/DDBJ whole genome shotgun (WGS) entry which is preliminary data.</text>
</comment>
<name>A0AAN8FW59_TRICO</name>
<dbReference type="EMBL" id="WIXE01003013">
    <property type="protein sequence ID" value="KAK5984324.1"/>
    <property type="molecule type" value="Genomic_DNA"/>
</dbReference>
<evidence type="ECO:0000313" key="2">
    <source>
        <dbReference type="EMBL" id="KAK5984324.1"/>
    </source>
</evidence>
<organism evidence="2 3">
    <name type="scientific">Trichostrongylus colubriformis</name>
    <name type="common">Black scour worm</name>
    <dbReference type="NCBI Taxonomy" id="6319"/>
    <lineage>
        <taxon>Eukaryota</taxon>
        <taxon>Metazoa</taxon>
        <taxon>Ecdysozoa</taxon>
        <taxon>Nematoda</taxon>
        <taxon>Chromadorea</taxon>
        <taxon>Rhabditida</taxon>
        <taxon>Rhabditina</taxon>
        <taxon>Rhabditomorpha</taxon>
        <taxon>Strongyloidea</taxon>
        <taxon>Trichostrongylidae</taxon>
        <taxon>Trichostrongylus</taxon>
    </lineage>
</organism>
<proteinExistence type="predicted"/>
<gene>
    <name evidence="2" type="ORF">GCK32_003131</name>
</gene>
<dbReference type="AlphaFoldDB" id="A0AAN8FW59"/>
<dbReference type="PANTHER" id="PTHR12289:SF32">
    <property type="entry name" value="GST_C_6 DOMAIN-CONTAINING PROTEIN"/>
    <property type="match status" value="1"/>
</dbReference>
<protein>
    <recommendedName>
        <fullName evidence="1">Thioredoxin-like fold domain-containing protein</fullName>
    </recommendedName>
</protein>
<sequence length="133" mass="15586">MVCWTCIAVWLPVASVIAYFLLARKNKKQVAIRNHDWKSDVVYLYQFPRSKTIPNLSPFCLKIETFLKVNKIPYRACSTLIGRSQYGMLPFIELNGEHIADSQIIINRLTDHFKVKVEPELLLNVFYFLLFFL</sequence>
<dbReference type="InterPro" id="IPR036249">
    <property type="entry name" value="Thioredoxin-like_sf"/>
</dbReference>
<dbReference type="InterPro" id="IPR012336">
    <property type="entry name" value="Thioredoxin-like_fold"/>
</dbReference>
<dbReference type="PANTHER" id="PTHR12289">
    <property type="entry name" value="METAXIN RELATED"/>
    <property type="match status" value="1"/>
</dbReference>
<dbReference type="SUPFAM" id="SSF52833">
    <property type="entry name" value="Thioredoxin-like"/>
    <property type="match status" value="1"/>
</dbReference>
<reference evidence="2 3" key="1">
    <citation type="submission" date="2019-10" db="EMBL/GenBank/DDBJ databases">
        <title>Assembly and Annotation for the nematode Trichostrongylus colubriformis.</title>
        <authorList>
            <person name="Martin J."/>
        </authorList>
    </citation>
    <scope>NUCLEOTIDE SEQUENCE [LARGE SCALE GENOMIC DNA]</scope>
    <source>
        <strain evidence="2">G859</strain>
        <tissue evidence="2">Whole worm</tissue>
    </source>
</reference>
<accession>A0AAN8FW59</accession>
<dbReference type="GO" id="GO:0005737">
    <property type="term" value="C:cytoplasm"/>
    <property type="evidence" value="ECO:0007669"/>
    <property type="project" value="TreeGrafter"/>
</dbReference>
<keyword evidence="3" id="KW-1185">Reference proteome</keyword>